<feature type="region of interest" description="Disordered" evidence="5">
    <location>
        <begin position="749"/>
        <end position="779"/>
    </location>
</feature>
<feature type="compositionally biased region" description="Polar residues" evidence="5">
    <location>
        <begin position="716"/>
        <end position="734"/>
    </location>
</feature>
<dbReference type="Gene3D" id="3.30.870.10">
    <property type="entry name" value="Endonuclease Chain A"/>
    <property type="match status" value="1"/>
</dbReference>
<evidence type="ECO:0000256" key="5">
    <source>
        <dbReference type="SAM" id="MobiDB-lite"/>
    </source>
</evidence>
<dbReference type="GO" id="GO:0019901">
    <property type="term" value="F:protein kinase binding"/>
    <property type="evidence" value="ECO:0007669"/>
    <property type="project" value="TreeGrafter"/>
</dbReference>
<feature type="region of interest" description="Disordered" evidence="5">
    <location>
        <begin position="72"/>
        <end position="96"/>
    </location>
</feature>
<dbReference type="PANTHER" id="PTHR16181">
    <property type="entry name" value="PROTEIN FAM83A-RELATED"/>
    <property type="match status" value="1"/>
</dbReference>
<evidence type="ECO:0000256" key="1">
    <source>
        <dbReference type="ARBA" id="ARBA00004245"/>
    </source>
</evidence>
<dbReference type="AlphaFoldDB" id="A0A8C1BTI9"/>
<accession>A0A8C1PLS5</accession>
<evidence type="ECO:0000313" key="7">
    <source>
        <dbReference type="Ensembl" id="ENSCCRP00000038333.2"/>
    </source>
</evidence>
<feature type="region of interest" description="Disordered" evidence="5">
    <location>
        <begin position="432"/>
        <end position="547"/>
    </location>
</feature>
<feature type="region of interest" description="Disordered" evidence="5">
    <location>
        <begin position="583"/>
        <end position="621"/>
    </location>
</feature>
<feature type="region of interest" description="Disordered" evidence="5">
    <location>
        <begin position="714"/>
        <end position="734"/>
    </location>
</feature>
<feature type="compositionally biased region" description="Polar residues" evidence="5">
    <location>
        <begin position="450"/>
        <end position="496"/>
    </location>
</feature>
<dbReference type="PANTHER" id="PTHR16181:SF29">
    <property type="entry name" value="PROTEIN FAM83A-RELATED"/>
    <property type="match status" value="1"/>
</dbReference>
<keyword evidence="3" id="KW-0963">Cytoplasm</keyword>
<feature type="compositionally biased region" description="Polar residues" evidence="5">
    <location>
        <begin position="751"/>
        <end position="771"/>
    </location>
</feature>
<name>A0A8C1BTI9_CYPCA</name>
<sequence length="821" mass="91715">MALSQVQCLDDNHVNWRLNESKPEFFYSEDQRLALEALITKGRDAFDAHVKEHDLRPFLSEPELERMRRSIEDYKPGSEHQKPDGTTPDGEDGAISLQYWPDRSDTAIPNLDLGWPDCNSYRGVTRVSVYTQPPVDGQTTHIKEVVRKAIAQAQKMIAVVMDVFTDVDIFKDLIDAGFKKKVAIYIIIDIASIQNFLLMCERANMHRGHLNHLRVRCIGGAEFFARSAQKVRGSLSQKFMFVDGDRAVSGSYSFTWTASRLDRNIITVLTGQAVETFDKQFRELYLNSRGVNLTKIPLANPPEPDPVPIAVPPPVSATVARKLINPKYALLNLDSGSKASSDKASAKNSNSKNNMVQITKPQRELIEEPRKHPGLVDLPKADLIPYLPTWPEPDPPSDVIGFINIRDTSKPTQVHLMRSQMFETSQAIRFKDPFTAPPEEPLPDKASPRPKTTQFSKTVTVDANVQSSTQAQLETDSSNANQDTPANTSHSPSSPIQKEEPKPNPPPQEQQSNPESTEVKHTLEMPVPKPRTLQLVVNRPEGSGDAEVTLVRRDEYQTKDANTYTRDNDADSTAVTCAHSLKDKDENSTTSDEFYEYTDSDSSDKLPNGRLTGSGRVGDHNPDALNVMARFSQSMLDLRSDDVEQNTAEKNLLNMQNRHKTKHYQMVSRSPVRDTCSRAKVVIAKPGVFHRPPKSSGHVIGGYRYWQGKAYADLPSNGSGQQNLNRSGRSPRRQSLNYTIEGLRTGKTHAQRLTQSQSLSPTHRPPQTKSPSPCRRVETRMPLGISLSKLASYKHLRGKVPVNTSGFALGDKLLTQRCNEN</sequence>
<dbReference type="SUPFAM" id="SSF56024">
    <property type="entry name" value="Phospholipase D/nuclease"/>
    <property type="match status" value="1"/>
</dbReference>
<reference evidence="7" key="1">
    <citation type="submission" date="2025-08" db="UniProtKB">
        <authorList>
            <consortium name="Ensembl"/>
        </authorList>
    </citation>
    <scope>IDENTIFICATION</scope>
</reference>
<dbReference type="GO" id="GO:0007165">
    <property type="term" value="P:signal transduction"/>
    <property type="evidence" value="ECO:0007669"/>
    <property type="project" value="TreeGrafter"/>
</dbReference>
<dbReference type="InterPro" id="IPR012461">
    <property type="entry name" value="SACK1"/>
</dbReference>
<dbReference type="SMR" id="A0A8C1BTI9"/>
<comment type="similarity">
    <text evidence="2">Belongs to the FAM83 family.</text>
</comment>
<feature type="compositionally biased region" description="Basic and acidic residues" evidence="5">
    <location>
        <begin position="72"/>
        <end position="83"/>
    </location>
</feature>
<comment type="subcellular location">
    <subcellularLocation>
        <location evidence="1">Cytoplasm</location>
        <location evidence="1">Cytoskeleton</location>
    </subcellularLocation>
</comment>
<keyword evidence="4" id="KW-0206">Cytoskeleton</keyword>
<feature type="domain" description="Scaffolding anchor of CK1" evidence="6">
    <location>
        <begin position="15"/>
        <end position="289"/>
    </location>
</feature>
<organism evidence="7 8">
    <name type="scientific">Cyprinus carpio carpio</name>
    <dbReference type="NCBI Taxonomy" id="630221"/>
    <lineage>
        <taxon>Eukaryota</taxon>
        <taxon>Metazoa</taxon>
        <taxon>Chordata</taxon>
        <taxon>Craniata</taxon>
        <taxon>Vertebrata</taxon>
        <taxon>Euteleostomi</taxon>
        <taxon>Actinopterygii</taxon>
        <taxon>Neopterygii</taxon>
        <taxon>Teleostei</taxon>
        <taxon>Ostariophysi</taxon>
        <taxon>Cypriniformes</taxon>
        <taxon>Cyprinidae</taxon>
        <taxon>Cyprininae</taxon>
        <taxon>Cyprinus</taxon>
    </lineage>
</organism>
<dbReference type="GeneTree" id="ENSGT00940000157932"/>
<dbReference type="Pfam" id="PF07894">
    <property type="entry name" value="SACK1"/>
    <property type="match status" value="1"/>
</dbReference>
<dbReference type="FunFam" id="3.30.870.10:FF:000004">
    <property type="entry name" value="protein FAM83H isoform X2"/>
    <property type="match status" value="1"/>
</dbReference>
<accession>A0A8C1BTI9</accession>
<evidence type="ECO:0000256" key="3">
    <source>
        <dbReference type="ARBA" id="ARBA00022490"/>
    </source>
</evidence>
<dbReference type="InterPro" id="IPR050944">
    <property type="entry name" value="FAM83"/>
</dbReference>
<evidence type="ECO:0000313" key="8">
    <source>
        <dbReference type="Proteomes" id="UP001108240"/>
    </source>
</evidence>
<keyword evidence="8" id="KW-1185">Reference proteome</keyword>
<dbReference type="GO" id="GO:0005856">
    <property type="term" value="C:cytoskeleton"/>
    <property type="evidence" value="ECO:0007669"/>
    <property type="project" value="UniProtKB-SubCell"/>
</dbReference>
<dbReference type="OMA" id="ADMHRGH"/>
<evidence type="ECO:0000256" key="2">
    <source>
        <dbReference type="ARBA" id="ARBA00006937"/>
    </source>
</evidence>
<evidence type="ECO:0000259" key="6">
    <source>
        <dbReference type="Pfam" id="PF07894"/>
    </source>
</evidence>
<dbReference type="Ensembl" id="ENSCCRT00000041540.2">
    <property type="protein sequence ID" value="ENSCCRP00000038333.2"/>
    <property type="gene ID" value="ENSCCRG00000020507.2"/>
</dbReference>
<reference evidence="7" key="2">
    <citation type="submission" date="2025-09" db="UniProtKB">
        <authorList>
            <consortium name="Ensembl"/>
        </authorList>
    </citation>
    <scope>IDENTIFICATION</scope>
</reference>
<protein>
    <submittedName>
        <fullName evidence="7">Family with sequence similarity 83 member Gb</fullName>
    </submittedName>
</protein>
<dbReference type="Proteomes" id="UP001108240">
    <property type="component" value="Unplaced"/>
</dbReference>
<evidence type="ECO:0000256" key="4">
    <source>
        <dbReference type="ARBA" id="ARBA00023212"/>
    </source>
</evidence>
<proteinExistence type="inferred from homology"/>